<comment type="caution">
    <text evidence="3">The sequence shown here is derived from an EMBL/GenBank/DDBJ whole genome shotgun (WGS) entry which is preliminary data.</text>
</comment>
<evidence type="ECO:0000313" key="3">
    <source>
        <dbReference type="EMBL" id="NVL07120.1"/>
    </source>
</evidence>
<dbReference type="EMBL" id="JABWSX010000001">
    <property type="protein sequence ID" value="NVL07120.1"/>
    <property type="molecule type" value="Genomic_DNA"/>
</dbReference>
<sequence length="271" mass="29549">MWPLPRELLWAIIVALAIAVVSLWPLKYPYSQAPSIQTQQQTKDSVGGHDATQHGPAAPVDATGEQKDQHGGEHASEVTVLGIKPGEWLLGIVTWMLWLATARLVANADKTAARQLRAYVFVSDAFIRNLNGPEVPVIHVCLKNYGQTPAYKLTNAGAVTYATFPQNEFSRNPAGDQRLAMLTIPPGADIASGVINLPFAVTPEIKDALQTGKTAIWAFGRIEFEDIFRERRSVDYRFIFGGDVGTRFFTRDGVVLGAMAQTIDGNGTSDQ</sequence>
<feature type="compositionally biased region" description="Basic and acidic residues" evidence="1">
    <location>
        <begin position="64"/>
        <end position="76"/>
    </location>
</feature>
<evidence type="ECO:0000256" key="1">
    <source>
        <dbReference type="SAM" id="MobiDB-lite"/>
    </source>
</evidence>
<keyword evidence="2" id="KW-0472">Membrane</keyword>
<reference evidence="3" key="1">
    <citation type="submission" date="2020-06" db="EMBL/GenBank/DDBJ databases">
        <title>Whole Genome Sequence of Bradyrhizobium sp. Strain 66S1MB.</title>
        <authorList>
            <person name="Bromfield E."/>
            <person name="Cloutier S."/>
        </authorList>
    </citation>
    <scope>NUCLEOTIDE SEQUENCE</scope>
    <source>
        <strain evidence="3">66S1MB</strain>
    </source>
</reference>
<dbReference type="AlphaFoldDB" id="A0A973WPY5"/>
<organism evidence="3">
    <name type="scientific">Bradyrhizobium quebecense</name>
    <dbReference type="NCBI Taxonomy" id="2748629"/>
    <lineage>
        <taxon>Bacteria</taxon>
        <taxon>Pseudomonadati</taxon>
        <taxon>Pseudomonadota</taxon>
        <taxon>Alphaproteobacteria</taxon>
        <taxon>Hyphomicrobiales</taxon>
        <taxon>Nitrobacteraceae</taxon>
        <taxon>Bradyrhizobium</taxon>
    </lineage>
</organism>
<name>A0A973WPY5_9BRAD</name>
<dbReference type="RefSeq" id="WP_176530866.1">
    <property type="nucleotide sequence ID" value="NZ_CP088022.1"/>
</dbReference>
<protein>
    <submittedName>
        <fullName evidence="3">Uncharacterized protein</fullName>
    </submittedName>
</protein>
<feature type="region of interest" description="Disordered" evidence="1">
    <location>
        <begin position="39"/>
        <end position="76"/>
    </location>
</feature>
<feature type="transmembrane region" description="Helical" evidence="2">
    <location>
        <begin position="7"/>
        <end position="26"/>
    </location>
</feature>
<gene>
    <name evidence="3" type="ORF">HU230_15555</name>
</gene>
<proteinExistence type="predicted"/>
<keyword evidence="2" id="KW-1133">Transmembrane helix</keyword>
<evidence type="ECO:0000256" key="2">
    <source>
        <dbReference type="SAM" id="Phobius"/>
    </source>
</evidence>
<accession>A0A973WPY5</accession>
<feature type="transmembrane region" description="Helical" evidence="2">
    <location>
        <begin position="88"/>
        <end position="106"/>
    </location>
</feature>
<keyword evidence="2" id="KW-0812">Transmembrane</keyword>